<reference evidence="3 4" key="1">
    <citation type="submission" date="2016-03" db="EMBL/GenBank/DDBJ databases">
        <title>Fine-scale spatial genetic structure of a fungal parasite of coffee scale insects.</title>
        <authorList>
            <person name="Jackson D."/>
            <person name="Zemenick K.A."/>
            <person name="Malloure B."/>
            <person name="Quandt C.A."/>
            <person name="James T.Y."/>
        </authorList>
    </citation>
    <scope>NUCLEOTIDE SEQUENCE [LARGE SCALE GENOMIC DNA]</scope>
    <source>
        <strain evidence="3 4">UM487</strain>
    </source>
</reference>
<gene>
    <name evidence="3" type="ORF">LLEC1_00444</name>
</gene>
<dbReference type="OMA" id="LSFGTWC"/>
<dbReference type="GO" id="GO:0008168">
    <property type="term" value="F:methyltransferase activity"/>
    <property type="evidence" value="ECO:0007669"/>
    <property type="project" value="TreeGrafter"/>
</dbReference>
<feature type="domain" description="Methyltransferase" evidence="2">
    <location>
        <begin position="37"/>
        <end position="150"/>
    </location>
</feature>
<keyword evidence="4" id="KW-1185">Reference proteome</keyword>
<dbReference type="Pfam" id="PF13847">
    <property type="entry name" value="Methyltransf_31"/>
    <property type="match status" value="1"/>
</dbReference>
<dbReference type="Gene3D" id="3.40.50.150">
    <property type="entry name" value="Vaccinia Virus protein VP39"/>
    <property type="match status" value="1"/>
</dbReference>
<proteinExistence type="inferred from homology"/>
<dbReference type="Proteomes" id="UP000243081">
    <property type="component" value="Unassembled WGS sequence"/>
</dbReference>
<evidence type="ECO:0000313" key="3">
    <source>
        <dbReference type="EMBL" id="OAR02326.1"/>
    </source>
</evidence>
<protein>
    <recommendedName>
        <fullName evidence="2">Methyltransferase domain-containing protein</fullName>
    </recommendedName>
</protein>
<evidence type="ECO:0000313" key="4">
    <source>
        <dbReference type="Proteomes" id="UP000243081"/>
    </source>
</evidence>
<evidence type="ECO:0000256" key="1">
    <source>
        <dbReference type="ARBA" id="ARBA00038158"/>
    </source>
</evidence>
<dbReference type="CDD" id="cd02440">
    <property type="entry name" value="AdoMet_MTases"/>
    <property type="match status" value="1"/>
</dbReference>
<dbReference type="EMBL" id="LUKN01000744">
    <property type="protein sequence ID" value="OAR02326.1"/>
    <property type="molecule type" value="Genomic_DNA"/>
</dbReference>
<sequence>MAEASGTYIPGHKAAHIKHHAAAYLLPALDEMRREKRQVQLLDAGAGPGTISASFAERIPDGHVTVTDISDDVLSKARDHGRSLGLANMSFQTANILQLPFPDAHFDVTHVHQVLCHLPDPIPAIAEMLRVTRPGGIVAIHEGDLEMWSIWPESKVLKMWHDMVLKIHNTHGGSTQAGRRLLTWALAAGVKRQSIAVSSATYCYSAPDEKEMWRKIPGV</sequence>
<comment type="similarity">
    <text evidence="1">Belongs to the methyltransferase superfamily. LaeA methyltransferase family.</text>
</comment>
<comment type="caution">
    <text evidence="3">The sequence shown here is derived from an EMBL/GenBank/DDBJ whole genome shotgun (WGS) entry which is preliminary data.</text>
</comment>
<dbReference type="OrthoDB" id="10017101at2759"/>
<accession>A0A179II41</accession>
<dbReference type="InterPro" id="IPR025714">
    <property type="entry name" value="Methyltranfer_dom"/>
</dbReference>
<evidence type="ECO:0000259" key="2">
    <source>
        <dbReference type="Pfam" id="PF13847"/>
    </source>
</evidence>
<organism evidence="3 4">
    <name type="scientific">Cordyceps confragosa</name>
    <name type="common">Lecanicillium lecanii</name>
    <dbReference type="NCBI Taxonomy" id="2714763"/>
    <lineage>
        <taxon>Eukaryota</taxon>
        <taxon>Fungi</taxon>
        <taxon>Dikarya</taxon>
        <taxon>Ascomycota</taxon>
        <taxon>Pezizomycotina</taxon>
        <taxon>Sordariomycetes</taxon>
        <taxon>Hypocreomycetidae</taxon>
        <taxon>Hypocreales</taxon>
        <taxon>Cordycipitaceae</taxon>
        <taxon>Akanthomyces</taxon>
    </lineage>
</organism>
<dbReference type="InterPro" id="IPR029063">
    <property type="entry name" value="SAM-dependent_MTases_sf"/>
</dbReference>
<name>A0A179II41_CORDF</name>
<dbReference type="PANTHER" id="PTHR43591">
    <property type="entry name" value="METHYLTRANSFERASE"/>
    <property type="match status" value="1"/>
</dbReference>
<dbReference type="SUPFAM" id="SSF53335">
    <property type="entry name" value="S-adenosyl-L-methionine-dependent methyltransferases"/>
    <property type="match status" value="1"/>
</dbReference>
<dbReference type="AlphaFoldDB" id="A0A179II41"/>
<dbReference type="PANTHER" id="PTHR43591:SF24">
    <property type="entry name" value="2-METHOXY-6-POLYPRENYL-1,4-BENZOQUINOL METHYLASE, MITOCHONDRIAL"/>
    <property type="match status" value="1"/>
</dbReference>